<comment type="caution">
    <text evidence="1">The sequence shown here is derived from an EMBL/GenBank/DDBJ whole genome shotgun (WGS) entry which is preliminary data.</text>
</comment>
<name>A0A6L2KTU0_TANCI</name>
<proteinExistence type="predicted"/>
<sequence>MSLSMTQILVLKMKHSTSSTNLNSTNTRHTCVSCVEIVLTMDLIVKHGLRLSISRTHVTIKSLVMTNLHIIHRVSQNSSTVVRSVEFTPPQPVSLSELRIREMIAFMIESHKQFDKTQEHIKINQEKFNMEFQNEFNHLQEMMNLRNLNQDPPVDLYDLKGHYSRKGNDEFIKSSVDDLIPIPRESEVNLVCDDLEYSMPIDPPSPRLDVLGDRKVDIDLPFGEHLDTLSTGDTEIDFNPKDLRTNDLILVPWVFDKPLGNSDSMTRSYDVTFSNPLFDFNDDYTFCYDNPLFDVEFEDISSLDPPELTPVIDESSLLVTPLPDSKEISLREVERFDPFFSLT</sequence>
<accession>A0A6L2KTU0</accession>
<gene>
    <name evidence="1" type="ORF">Tci_023433</name>
</gene>
<reference evidence="1" key="1">
    <citation type="journal article" date="2019" name="Sci. Rep.">
        <title>Draft genome of Tanacetum cinerariifolium, the natural source of mosquito coil.</title>
        <authorList>
            <person name="Yamashiro T."/>
            <person name="Shiraishi A."/>
            <person name="Satake H."/>
            <person name="Nakayama K."/>
        </authorList>
    </citation>
    <scope>NUCLEOTIDE SEQUENCE</scope>
</reference>
<dbReference type="AlphaFoldDB" id="A0A6L2KTU0"/>
<evidence type="ECO:0000313" key="1">
    <source>
        <dbReference type="EMBL" id="GEU51455.1"/>
    </source>
</evidence>
<organism evidence="1">
    <name type="scientific">Tanacetum cinerariifolium</name>
    <name type="common">Dalmatian daisy</name>
    <name type="synonym">Chrysanthemum cinerariifolium</name>
    <dbReference type="NCBI Taxonomy" id="118510"/>
    <lineage>
        <taxon>Eukaryota</taxon>
        <taxon>Viridiplantae</taxon>
        <taxon>Streptophyta</taxon>
        <taxon>Embryophyta</taxon>
        <taxon>Tracheophyta</taxon>
        <taxon>Spermatophyta</taxon>
        <taxon>Magnoliopsida</taxon>
        <taxon>eudicotyledons</taxon>
        <taxon>Gunneridae</taxon>
        <taxon>Pentapetalae</taxon>
        <taxon>asterids</taxon>
        <taxon>campanulids</taxon>
        <taxon>Asterales</taxon>
        <taxon>Asteraceae</taxon>
        <taxon>Asteroideae</taxon>
        <taxon>Anthemideae</taxon>
        <taxon>Anthemidinae</taxon>
        <taxon>Tanacetum</taxon>
    </lineage>
</organism>
<protein>
    <submittedName>
        <fullName evidence="1">NAC domain-containing protein</fullName>
    </submittedName>
</protein>
<dbReference type="EMBL" id="BKCJ010002869">
    <property type="protein sequence ID" value="GEU51455.1"/>
    <property type="molecule type" value="Genomic_DNA"/>
</dbReference>